<dbReference type="EMBL" id="BAAAJX010000010">
    <property type="protein sequence ID" value="GAA1493687.1"/>
    <property type="molecule type" value="Genomic_DNA"/>
</dbReference>
<feature type="compositionally biased region" description="Pro residues" evidence="5">
    <location>
        <begin position="314"/>
        <end position="345"/>
    </location>
</feature>
<dbReference type="Gene3D" id="6.10.250.3150">
    <property type="match status" value="1"/>
</dbReference>
<dbReference type="RefSeq" id="WP_204610307.1">
    <property type="nucleotide sequence ID" value="NZ_BAAAJX010000010.1"/>
</dbReference>
<keyword evidence="6" id="KW-0732">Signal</keyword>
<keyword evidence="2" id="KW-0645">Protease</keyword>
<protein>
    <recommendedName>
        <fullName evidence="7">NlpC/P60 domain-containing protein</fullName>
    </recommendedName>
</protein>
<dbReference type="SUPFAM" id="SSF54001">
    <property type="entry name" value="Cysteine proteinases"/>
    <property type="match status" value="1"/>
</dbReference>
<feature type="compositionally biased region" description="Low complexity" evidence="5">
    <location>
        <begin position="296"/>
        <end position="313"/>
    </location>
</feature>
<dbReference type="InterPro" id="IPR000064">
    <property type="entry name" value="NLP_P60_dom"/>
</dbReference>
<evidence type="ECO:0000256" key="1">
    <source>
        <dbReference type="ARBA" id="ARBA00007074"/>
    </source>
</evidence>
<feature type="signal peptide" evidence="6">
    <location>
        <begin position="1"/>
        <end position="32"/>
    </location>
</feature>
<sequence length="481" mass="48705">MKKPARSLVCGLATVSMLSLGLSLAVAVPAQAAPSAPSWKDVQAAKDDQAAKQRTVDALTARMSSLQSAVDRTGATVQEAGQAYSLAASQQQEAKDTLDGLTGQAKRAKAAAKQSAGQVAALVVELSRSGGGDLSTSMLVDSRDAKDLLYQVGTMTHLSERSATVLDKAQSDQRTVDALAAQQRQATNALTAATAKTKDALGSANDVAANAQSALASGQAKQDEVLKQLAFIKGTSVATEQAYWSAQQAKQAEIQLAAQAKRDAARPSSAGDGGATAGGDSGGSTNDDPPASNPVASKPSNSAPSGNPAAAPKPSAPKPAAPQPVAPAPKPSTPKPAPAPAPAPAPVVSSPSKAAGAIGYARAQIGKPYQFGGEGPIAYDCSGLVKMAYSSQGVATGAHNVVSQYYYFQSVGRLVPMSQRQPGDILFFSNNGAPSGGFHDAIYTGGGTMVEAANVRVGVVERAIWSPGQLLPYVGRPSGSM</sequence>
<dbReference type="PANTHER" id="PTHR47359">
    <property type="entry name" value="PEPTIDOGLYCAN DL-ENDOPEPTIDASE CWLO"/>
    <property type="match status" value="1"/>
</dbReference>
<feature type="domain" description="NlpC/P60" evidence="7">
    <location>
        <begin position="351"/>
        <end position="481"/>
    </location>
</feature>
<name>A0ABP4K4N0_9MICO</name>
<evidence type="ECO:0000313" key="9">
    <source>
        <dbReference type="Proteomes" id="UP001501742"/>
    </source>
</evidence>
<keyword evidence="3" id="KW-0378">Hydrolase</keyword>
<evidence type="ECO:0000259" key="7">
    <source>
        <dbReference type="PROSITE" id="PS51935"/>
    </source>
</evidence>
<proteinExistence type="inferred from homology"/>
<comment type="similarity">
    <text evidence="1">Belongs to the peptidase C40 family.</text>
</comment>
<comment type="caution">
    <text evidence="8">The sequence shown here is derived from an EMBL/GenBank/DDBJ whole genome shotgun (WGS) entry which is preliminary data.</text>
</comment>
<dbReference type="PANTHER" id="PTHR47359:SF3">
    <property type="entry name" value="NLP_P60 DOMAIN-CONTAINING PROTEIN-RELATED"/>
    <property type="match status" value="1"/>
</dbReference>
<dbReference type="Gene3D" id="3.90.1720.10">
    <property type="entry name" value="endopeptidase domain like (from Nostoc punctiforme)"/>
    <property type="match status" value="1"/>
</dbReference>
<dbReference type="Pfam" id="PF00877">
    <property type="entry name" value="NLPC_P60"/>
    <property type="match status" value="1"/>
</dbReference>
<feature type="compositionally biased region" description="Gly residues" evidence="5">
    <location>
        <begin position="271"/>
        <end position="282"/>
    </location>
</feature>
<dbReference type="PROSITE" id="PS51935">
    <property type="entry name" value="NLPC_P60"/>
    <property type="match status" value="1"/>
</dbReference>
<dbReference type="InterPro" id="IPR051794">
    <property type="entry name" value="PG_Endopeptidase_C40"/>
</dbReference>
<evidence type="ECO:0000256" key="5">
    <source>
        <dbReference type="SAM" id="MobiDB-lite"/>
    </source>
</evidence>
<reference evidence="9" key="1">
    <citation type="journal article" date="2019" name="Int. J. Syst. Evol. Microbiol.">
        <title>The Global Catalogue of Microorganisms (GCM) 10K type strain sequencing project: providing services to taxonomists for standard genome sequencing and annotation.</title>
        <authorList>
            <consortium name="The Broad Institute Genomics Platform"/>
            <consortium name="The Broad Institute Genome Sequencing Center for Infectious Disease"/>
            <person name="Wu L."/>
            <person name="Ma J."/>
        </authorList>
    </citation>
    <scope>NUCLEOTIDE SEQUENCE [LARGE SCALE GENOMIC DNA]</scope>
    <source>
        <strain evidence="9">JCM 12140</strain>
    </source>
</reference>
<organism evidence="8 9">
    <name type="scientific">Curtobacterium herbarum</name>
    <dbReference type="NCBI Taxonomy" id="150122"/>
    <lineage>
        <taxon>Bacteria</taxon>
        <taxon>Bacillati</taxon>
        <taxon>Actinomycetota</taxon>
        <taxon>Actinomycetes</taxon>
        <taxon>Micrococcales</taxon>
        <taxon>Microbacteriaceae</taxon>
        <taxon>Curtobacterium</taxon>
    </lineage>
</organism>
<keyword evidence="4" id="KW-0788">Thiol protease</keyword>
<keyword evidence="9" id="KW-1185">Reference proteome</keyword>
<evidence type="ECO:0000256" key="4">
    <source>
        <dbReference type="ARBA" id="ARBA00022807"/>
    </source>
</evidence>
<dbReference type="Proteomes" id="UP001501742">
    <property type="component" value="Unassembled WGS sequence"/>
</dbReference>
<evidence type="ECO:0000256" key="2">
    <source>
        <dbReference type="ARBA" id="ARBA00022670"/>
    </source>
</evidence>
<gene>
    <name evidence="8" type="ORF">GCM10009627_20330</name>
</gene>
<accession>A0ABP4K4N0</accession>
<evidence type="ECO:0000256" key="6">
    <source>
        <dbReference type="SAM" id="SignalP"/>
    </source>
</evidence>
<dbReference type="InterPro" id="IPR038765">
    <property type="entry name" value="Papain-like_cys_pep_sf"/>
</dbReference>
<feature type="region of interest" description="Disordered" evidence="5">
    <location>
        <begin position="258"/>
        <end position="352"/>
    </location>
</feature>
<evidence type="ECO:0000256" key="3">
    <source>
        <dbReference type="ARBA" id="ARBA00022801"/>
    </source>
</evidence>
<feature type="chain" id="PRO_5047083697" description="NlpC/P60 domain-containing protein" evidence="6">
    <location>
        <begin position="33"/>
        <end position="481"/>
    </location>
</feature>
<evidence type="ECO:0000313" key="8">
    <source>
        <dbReference type="EMBL" id="GAA1493687.1"/>
    </source>
</evidence>